<comment type="caution">
    <text evidence="4">The sequence shown here is derived from an EMBL/GenBank/DDBJ whole genome shotgun (WGS) entry which is preliminary data.</text>
</comment>
<dbReference type="RefSeq" id="WP_017894663.1">
    <property type="nucleotide sequence ID" value="NZ_CBXI010000023.1"/>
</dbReference>
<dbReference type="InterPro" id="IPR043129">
    <property type="entry name" value="ATPase_NBD"/>
</dbReference>
<protein>
    <submittedName>
        <fullName evidence="4">Exopolyphosphatase</fullName>
        <ecNumber evidence="4">3.6.1.11</ecNumber>
    </submittedName>
</protein>
<dbReference type="SUPFAM" id="SSF109604">
    <property type="entry name" value="HD-domain/PDEase-like"/>
    <property type="match status" value="1"/>
</dbReference>
<evidence type="ECO:0000259" key="2">
    <source>
        <dbReference type="Pfam" id="PF02541"/>
    </source>
</evidence>
<dbReference type="Pfam" id="PF21447">
    <property type="entry name" value="Ppx-GppA_III"/>
    <property type="match status" value="1"/>
</dbReference>
<feature type="domain" description="Ppx/GppA phosphatase N-terminal" evidence="2">
    <location>
        <begin position="24"/>
        <end position="313"/>
    </location>
</feature>
<name>W6N5G1_CLOTY</name>
<dbReference type="Gene3D" id="1.10.3210.10">
    <property type="entry name" value="Hypothetical protein af1432"/>
    <property type="match status" value="1"/>
</dbReference>
<dbReference type="InterPro" id="IPR050273">
    <property type="entry name" value="GppA/Ppx_hydrolase"/>
</dbReference>
<dbReference type="InterPro" id="IPR048950">
    <property type="entry name" value="Ppx_GppA_C"/>
</dbReference>
<dbReference type="GeneID" id="29420945"/>
<dbReference type="Gene3D" id="3.30.420.150">
    <property type="entry name" value="Exopolyphosphatase. Domain 2"/>
    <property type="match status" value="1"/>
</dbReference>
<dbReference type="InterPro" id="IPR003695">
    <property type="entry name" value="Ppx_GppA_N"/>
</dbReference>
<dbReference type="PANTHER" id="PTHR30005">
    <property type="entry name" value="EXOPOLYPHOSPHATASE"/>
    <property type="match status" value="1"/>
</dbReference>
<evidence type="ECO:0000256" key="1">
    <source>
        <dbReference type="ARBA" id="ARBA00007125"/>
    </source>
</evidence>
<feature type="domain" description="Ppx/GppA phosphatase C-terminal" evidence="3">
    <location>
        <begin position="331"/>
        <end position="487"/>
    </location>
</feature>
<dbReference type="EMBL" id="CBXI010000023">
    <property type="protein sequence ID" value="CDL91280.1"/>
    <property type="molecule type" value="Genomic_DNA"/>
</dbReference>
<organism evidence="4 5">
    <name type="scientific">Clostridium tyrobutyricum DIVETGP</name>
    <dbReference type="NCBI Taxonomy" id="1408889"/>
    <lineage>
        <taxon>Bacteria</taxon>
        <taxon>Bacillati</taxon>
        <taxon>Bacillota</taxon>
        <taxon>Clostridia</taxon>
        <taxon>Eubacteriales</taxon>
        <taxon>Clostridiaceae</taxon>
        <taxon>Clostridium</taxon>
    </lineage>
</organism>
<proteinExistence type="inferred from homology"/>
<dbReference type="CDD" id="cd24006">
    <property type="entry name" value="ASKHA_NBD_PPX_GppA"/>
    <property type="match status" value="1"/>
</dbReference>
<dbReference type="Proteomes" id="UP000019482">
    <property type="component" value="Unassembled WGS sequence"/>
</dbReference>
<accession>W6N5G1</accession>
<reference evidence="4 5" key="1">
    <citation type="journal article" date="2015" name="Genome Announc.">
        <title>Draft Genome Sequence of Clostridium tyrobutyricum Strain DIVETGP, Isolated from Cow's Milk for Grana Padano Production.</title>
        <authorList>
            <person name="Soggiu A."/>
            <person name="Piras C."/>
            <person name="Gaiarsa S."/>
            <person name="Sassera D."/>
            <person name="Roncada P."/>
            <person name="Bendixen E."/>
            <person name="Brasca M."/>
            <person name="Bonizzi L."/>
        </authorList>
    </citation>
    <scope>NUCLEOTIDE SEQUENCE [LARGE SCALE GENOMIC DNA]</scope>
    <source>
        <strain evidence="4 5">DIVETGP</strain>
    </source>
</reference>
<sequence>MINNGSSQTAASIDVGSNYLRMMIADINNNSDISILDDIIKPVKIGKDTFSHGRISVETIHETCNILKSFALLMKEYKIKNYKAVSTSGIREAENKQYILEQIHLRTGIEVESINISQERFYIMKALRYNTANTDLFDMKTSLVTNITTGAVEASIFKNGKLKFTEHAQIGSLRLSELLEGLQHTNANFIDLMEQYIDSKLYWSKSNIGNMTIKNFIALGGELTSIIKLIGIENKNSIPRNTISRKNFNDLYNKLKDMSSDQIRFKYGLSKKKIDLLIPTILIFYSFLNMTESKVIYTPNINLRLGVILDLADNIFHFQRRQFSLNDILSSTLYLSDKYKIDKVHADYVEKISMSIFDQTPKIHKLGPRERLYLQIASKLHDIGSFIDIVDHENQSYNIISSQDIMGFSDRELLIIANITRYHSSTIPDDNHYNYFILSYRDKMVVSMLSAILKLSEALDVSHLQKIQSIKLVLKNNMLYFNITSNDDLGLEEWNFNKRANFFEEVLGVKPII</sequence>
<dbReference type="AlphaFoldDB" id="W6N5G1"/>
<dbReference type="GO" id="GO:0004309">
    <property type="term" value="F:exopolyphosphatase activity"/>
    <property type="evidence" value="ECO:0007669"/>
    <property type="project" value="UniProtKB-EC"/>
</dbReference>
<evidence type="ECO:0000313" key="4">
    <source>
        <dbReference type="EMBL" id="CDL91280.1"/>
    </source>
</evidence>
<dbReference type="PANTHER" id="PTHR30005:SF0">
    <property type="entry name" value="RETROGRADE REGULATION PROTEIN 2"/>
    <property type="match status" value="1"/>
</dbReference>
<evidence type="ECO:0000313" key="5">
    <source>
        <dbReference type="Proteomes" id="UP000019482"/>
    </source>
</evidence>
<dbReference type="Pfam" id="PF02541">
    <property type="entry name" value="Ppx-GppA"/>
    <property type="match status" value="1"/>
</dbReference>
<evidence type="ECO:0000259" key="3">
    <source>
        <dbReference type="Pfam" id="PF21447"/>
    </source>
</evidence>
<gene>
    <name evidence="4" type="ORF">CTDIVETGP_1350</name>
</gene>
<dbReference type="Gene3D" id="3.30.420.40">
    <property type="match status" value="1"/>
</dbReference>
<dbReference type="EC" id="3.6.1.11" evidence="4"/>
<keyword evidence="4" id="KW-0378">Hydrolase</keyword>
<comment type="similarity">
    <text evidence="1">Belongs to the GppA/Ppx family.</text>
</comment>
<keyword evidence="5" id="KW-1185">Reference proteome</keyword>
<dbReference type="OrthoDB" id="9814545at2"/>
<dbReference type="SUPFAM" id="SSF53067">
    <property type="entry name" value="Actin-like ATPase domain"/>
    <property type="match status" value="2"/>
</dbReference>